<accession>A0A142JI38</accession>
<gene>
    <name evidence="1" type="ORF">A2G96_08365</name>
</gene>
<keyword evidence="2" id="KW-1185">Reference proteome</keyword>
<dbReference type="EMBL" id="CP014844">
    <property type="protein sequence ID" value="AMR77750.1"/>
    <property type="molecule type" value="Genomic_DNA"/>
</dbReference>
<evidence type="ECO:0000313" key="2">
    <source>
        <dbReference type="Proteomes" id="UP000075238"/>
    </source>
</evidence>
<dbReference type="Proteomes" id="UP000075238">
    <property type="component" value="Chromosome 1"/>
</dbReference>
<name>A0A142JI38_9BURK</name>
<evidence type="ECO:0000313" key="1">
    <source>
        <dbReference type="EMBL" id="AMR77750.1"/>
    </source>
</evidence>
<organism evidence="1 2">
    <name type="scientific">Cupriavidus nantongensis</name>
    <dbReference type="NCBI Taxonomy" id="1796606"/>
    <lineage>
        <taxon>Bacteria</taxon>
        <taxon>Pseudomonadati</taxon>
        <taxon>Pseudomonadota</taxon>
        <taxon>Betaproteobacteria</taxon>
        <taxon>Burkholderiales</taxon>
        <taxon>Burkholderiaceae</taxon>
        <taxon>Cupriavidus</taxon>
    </lineage>
</organism>
<protein>
    <submittedName>
        <fullName evidence="1">Uncharacterized protein</fullName>
    </submittedName>
</protein>
<reference evidence="1 2" key="1">
    <citation type="submission" date="2016-03" db="EMBL/GenBank/DDBJ databases">
        <title>Complete genome sequence of a novel chlorpyrifos degrading bacterium, Cupriavidus nantongensis sp. X1.</title>
        <authorList>
            <person name="Fang L."/>
        </authorList>
    </citation>
    <scope>NUCLEOTIDE SEQUENCE [LARGE SCALE GENOMIC DNA]</scope>
    <source>
        <strain evidence="1 2">X1</strain>
    </source>
</reference>
<proteinExistence type="predicted"/>
<dbReference type="AlphaFoldDB" id="A0A142JI38"/>
<sequence length="95" mass="11377">MLNDFREWIVTITVPFRHHESKSGIGHQYFEFLKYRVMRILFARLWRFVRFYFCFKCRQLIWNGRVDSNEIGVKTELLCSLFTGGHEGALDDIGL</sequence>
<dbReference type="KEGG" id="cnan:A2G96_08365"/>